<gene>
    <name evidence="1" type="ORF">AB8S09_10435</name>
</gene>
<dbReference type="InterPro" id="IPR007253">
    <property type="entry name" value="Cell_wall-bd_2"/>
</dbReference>
<dbReference type="PANTHER" id="PTHR30032:SF8">
    <property type="entry name" value="GERMINATION-SPECIFIC N-ACETYLMURAMOYL-L-ALANINE AMIDASE"/>
    <property type="match status" value="1"/>
</dbReference>
<proteinExistence type="predicted"/>
<dbReference type="Gene3D" id="3.40.50.12090">
    <property type="match status" value="3"/>
</dbReference>
<protein>
    <submittedName>
        <fullName evidence="1">Cell wall-binding repeat-containing protein</fullName>
    </submittedName>
</protein>
<keyword evidence="2" id="KW-1185">Reference proteome</keyword>
<accession>A0ABV4DYT0</accession>
<dbReference type="PANTHER" id="PTHR30032">
    <property type="entry name" value="N-ACETYLMURAMOYL-L-ALANINE AMIDASE-RELATED"/>
    <property type="match status" value="1"/>
</dbReference>
<sequence>MNKKITKVIVTAVILLFIAPFYKVFAQSKYYNVIRLAGQDRYSTSSYIASQVNPGIANNVILASGKDFPDALAGATLSKKLNAPILLVDDIDSPNSYEWMGYMSKHLSENSNIYLLGGEGSISNDTLYGLQRYYKNIKRLGGANRFDTNRSIVNEMNVEIGTPVVIVNGFNFPDALSISSIAASKGYPIFMSENNSIPDTIMNKISSINPSKVYIIGGTGVLNGNIQTQLKNKLSSINDENIVRISGNNRYETSLKVADYFKSDSKNVVLANGENFPDALSGAALAAKLNAPTILTDGKNISSQKDYIDSLDSNNVTVLGGQGSISSDVESCFNGNKLDTGGSFNGQEIIDLKTADINNNGSLENLILTGGINNNRNVTLYVQNAFNGQLISSKLVGNSYFGYGQIILADVTGDGSPEIISIAEIGGNTGNETCDIETANENGLVKIDPGFSNPNYSDYDVSPDIFSFTLNCNTLNMYSNKFGKSCSVDLTNDTALQTAIAEGLEINPYVSDGPVYSLYNIGNDIYGLKMSRGVSGSCHADSIGGFDVYYRYADGIMQLNDIGFNSPYPIQ</sequence>
<reference evidence="1 2" key="1">
    <citation type="submission" date="2024-08" db="EMBL/GenBank/DDBJ databases">
        <title>Clostridium lapicellarii sp. nov., and Clostridium renhuaiense sp. nov., two species isolated from the mud in a fermentation cellar used for producing sauce-flavour Chinese liquors.</title>
        <authorList>
            <person name="Yang F."/>
            <person name="Wang H."/>
            <person name="Chen L.Q."/>
            <person name="Zhou N."/>
            <person name="Lu J.J."/>
            <person name="Pu X.X."/>
            <person name="Wan B."/>
            <person name="Wang L."/>
            <person name="Liu S.J."/>
        </authorList>
    </citation>
    <scope>NUCLEOTIDE SEQUENCE [LARGE SCALE GENOMIC DNA]</scope>
    <source>
        <strain evidence="1 2">MT-113</strain>
    </source>
</reference>
<dbReference type="InterPro" id="IPR051922">
    <property type="entry name" value="Bact_Sporulation_Assoc"/>
</dbReference>
<evidence type="ECO:0000313" key="1">
    <source>
        <dbReference type="EMBL" id="MEY8764052.1"/>
    </source>
</evidence>
<dbReference type="EMBL" id="JBGFFE010000014">
    <property type="protein sequence ID" value="MEY8764052.1"/>
    <property type="molecule type" value="Genomic_DNA"/>
</dbReference>
<dbReference type="Proteomes" id="UP001565220">
    <property type="component" value="Unassembled WGS sequence"/>
</dbReference>
<name>A0ABV4DYT0_9CLOT</name>
<evidence type="ECO:0000313" key="2">
    <source>
        <dbReference type="Proteomes" id="UP001565220"/>
    </source>
</evidence>
<organism evidence="1 2">
    <name type="scientific">Clostridium lapidicellarium</name>
    <dbReference type="NCBI Taxonomy" id="3240931"/>
    <lineage>
        <taxon>Bacteria</taxon>
        <taxon>Bacillati</taxon>
        <taxon>Bacillota</taxon>
        <taxon>Clostridia</taxon>
        <taxon>Eubacteriales</taxon>
        <taxon>Clostridiaceae</taxon>
        <taxon>Clostridium</taxon>
    </lineage>
</organism>
<comment type="caution">
    <text evidence="1">The sequence shown here is derived from an EMBL/GenBank/DDBJ whole genome shotgun (WGS) entry which is preliminary data.</text>
</comment>
<dbReference type="Pfam" id="PF04122">
    <property type="entry name" value="CW_binding_2"/>
    <property type="match status" value="3"/>
</dbReference>
<dbReference type="RefSeq" id="WP_294181705.1">
    <property type="nucleotide sequence ID" value="NZ_JBGFFE010000014.1"/>
</dbReference>